<dbReference type="Pfam" id="PF00300">
    <property type="entry name" value="His_Phos_1"/>
    <property type="match status" value="1"/>
</dbReference>
<dbReference type="InterPro" id="IPR013078">
    <property type="entry name" value="His_Pase_superF_clade-1"/>
</dbReference>
<dbReference type="SUPFAM" id="SSF53254">
    <property type="entry name" value="Phosphoglycerate mutase-like"/>
    <property type="match status" value="1"/>
</dbReference>
<dbReference type="Proteomes" id="UP000233654">
    <property type="component" value="Unassembled WGS sequence"/>
</dbReference>
<dbReference type="InterPro" id="IPR029033">
    <property type="entry name" value="His_PPase_superfam"/>
</dbReference>
<dbReference type="SMART" id="SM00855">
    <property type="entry name" value="PGAM"/>
    <property type="match status" value="1"/>
</dbReference>
<organism evidence="2 3">
    <name type="scientific">Candidatus Anoxymicrobium japonicum</name>
    <dbReference type="NCBI Taxonomy" id="2013648"/>
    <lineage>
        <taxon>Bacteria</taxon>
        <taxon>Bacillati</taxon>
        <taxon>Actinomycetota</taxon>
        <taxon>Candidatus Geothermincolia</taxon>
        <taxon>Candidatus Geothermincolales</taxon>
        <taxon>Candidatus Anoxymicrobiaceae</taxon>
        <taxon>Candidatus Anoxymicrobium</taxon>
    </lineage>
</organism>
<protein>
    <submittedName>
        <fullName evidence="2">Histidine phosphatase</fullName>
    </submittedName>
</protein>
<dbReference type="PANTHER" id="PTHR47623">
    <property type="entry name" value="OS09G0287300 PROTEIN"/>
    <property type="match status" value="1"/>
</dbReference>
<proteinExistence type="predicted"/>
<evidence type="ECO:0000313" key="3">
    <source>
        <dbReference type="Proteomes" id="UP000233654"/>
    </source>
</evidence>
<dbReference type="AlphaFoldDB" id="A0A2N3G450"/>
<reference evidence="2 3" key="1">
    <citation type="journal article" date="2017" name="ISME J.">
        <title>Potential for microbial H2 and metal transformations associated with novel bacteria and archaea in deep terrestrial subsurface sediments.</title>
        <authorList>
            <person name="Hernsdorf A.W."/>
            <person name="Amano Y."/>
            <person name="Miyakawa K."/>
            <person name="Ise K."/>
            <person name="Suzuki Y."/>
            <person name="Anantharaman K."/>
            <person name="Probst A."/>
            <person name="Burstein D."/>
            <person name="Thomas B.C."/>
            <person name="Banfield J.F."/>
        </authorList>
    </citation>
    <scope>NUCLEOTIDE SEQUENCE [LARGE SCALE GENOMIC DNA]</scope>
    <source>
        <strain evidence="2">HGW-Actinobacteria-3</strain>
    </source>
</reference>
<feature type="binding site" evidence="1">
    <location>
        <position position="59"/>
    </location>
    <ligand>
        <name>substrate</name>
    </ligand>
</feature>
<dbReference type="CDD" id="cd07067">
    <property type="entry name" value="HP_PGM_like"/>
    <property type="match status" value="1"/>
</dbReference>
<sequence>MQRTLFLVRHAKSDWDDPALPDQARPLAARGKRDAPLMGKRLAKRQVKPDLILSSPARRALATAEIFADALDYKAGDIVVDERLYATEPETLLAVIGELGDELTCVMLFGHNPELTELAQRLSDEISRMPTCAVAQFTFAATSWSRIAAARPAKVVFDYPKQT</sequence>
<gene>
    <name evidence="2" type="ORF">CVT63_07665</name>
</gene>
<name>A0A2N3G450_9ACTN</name>
<evidence type="ECO:0000256" key="1">
    <source>
        <dbReference type="PIRSR" id="PIRSR613078-2"/>
    </source>
</evidence>
<dbReference type="PANTHER" id="PTHR47623:SF1">
    <property type="entry name" value="OS09G0287300 PROTEIN"/>
    <property type="match status" value="1"/>
</dbReference>
<comment type="caution">
    <text evidence="2">The sequence shown here is derived from an EMBL/GenBank/DDBJ whole genome shotgun (WGS) entry which is preliminary data.</text>
</comment>
<accession>A0A2N3G450</accession>
<dbReference type="Gene3D" id="3.40.50.1240">
    <property type="entry name" value="Phosphoglycerate mutase-like"/>
    <property type="match status" value="1"/>
</dbReference>
<evidence type="ECO:0000313" key="2">
    <source>
        <dbReference type="EMBL" id="PKQ27507.1"/>
    </source>
</evidence>
<dbReference type="EMBL" id="PHEX01000087">
    <property type="protein sequence ID" value="PKQ27507.1"/>
    <property type="molecule type" value="Genomic_DNA"/>
</dbReference>